<feature type="domain" description="HEPN AbiU2-like" evidence="1">
    <location>
        <begin position="22"/>
        <end position="260"/>
    </location>
</feature>
<dbReference type="STRING" id="411471.SUBVAR_04712"/>
<gene>
    <name evidence="2" type="ORF">SUBVAR_04712</name>
</gene>
<keyword evidence="3" id="KW-1185">Reference proteome</keyword>
<reference evidence="2" key="1">
    <citation type="submission" date="2009-12" db="EMBL/GenBank/DDBJ databases">
        <authorList>
            <person name="Weinstock G."/>
            <person name="Sodergren E."/>
            <person name="Clifton S."/>
            <person name="Fulton L."/>
            <person name="Fulton B."/>
            <person name="Courtney L."/>
            <person name="Fronick C."/>
            <person name="Harrison M."/>
            <person name="Strong C."/>
            <person name="Farmer C."/>
            <person name="Delahaunty K."/>
            <person name="Markovic C."/>
            <person name="Hall O."/>
            <person name="Minx P."/>
            <person name="Tomlinson C."/>
            <person name="Mitreva M."/>
            <person name="Nelson J."/>
            <person name="Hou S."/>
            <person name="Wollam A."/>
            <person name="Pepin K.H."/>
            <person name="Johnson M."/>
            <person name="Bhonagiri V."/>
            <person name="Nash W.E."/>
            <person name="Warren W."/>
            <person name="Chinwalla A."/>
            <person name="Mardis E.R."/>
            <person name="Wilson R.K."/>
        </authorList>
    </citation>
    <scope>NUCLEOTIDE SEQUENCE [LARGE SCALE GENOMIC DNA]</scope>
    <source>
        <strain evidence="2">DSM 15176</strain>
    </source>
</reference>
<sequence>MLAFEPLNYHFPTKGGTKMDKETLIRIAEELHQGAFDAKAYYLIMQQYRKNQRNYAEEMKVSPAFYHTVYDALMKACFMEIAKLYDTSNGVVSIGTLLVKCEGNQDLFPKYRETLTVDHDGTTFFYPIPYQHQLKPQEECFFKDRVEADRKLFAAFDIPDADNVPVRVDLTFPEFLDLYQKRFNGLSKKRDNIRMQRNKLYAHNDEKRIVNSENFPNRYPISYPDVQEMIDFALDCTGLILGILTDVNHATQYSNIDDWEGTLMLARLGLKYQEYDFQQSEKAFEAEMQRQLGGNDNGELQ</sequence>
<evidence type="ECO:0000313" key="3">
    <source>
        <dbReference type="Proteomes" id="UP000003438"/>
    </source>
</evidence>
<name>D1PJZ1_9FIRM</name>
<organism evidence="2 3">
    <name type="scientific">Subdoligranulum variabile DSM 15176</name>
    <dbReference type="NCBI Taxonomy" id="411471"/>
    <lineage>
        <taxon>Bacteria</taxon>
        <taxon>Bacillati</taxon>
        <taxon>Bacillota</taxon>
        <taxon>Clostridia</taxon>
        <taxon>Eubacteriales</taxon>
        <taxon>Oscillospiraceae</taxon>
        <taxon>Subdoligranulum</taxon>
    </lineage>
</organism>
<dbReference type="Proteomes" id="UP000003438">
    <property type="component" value="Unassembled WGS sequence"/>
</dbReference>
<dbReference type="HOGENOM" id="CLU_080447_0_0_9"/>
<proteinExistence type="predicted"/>
<dbReference type="AlphaFoldDB" id="D1PJZ1"/>
<dbReference type="EMBL" id="ACBY02000014">
    <property type="protein sequence ID" value="EFB77090.1"/>
    <property type="molecule type" value="Genomic_DNA"/>
</dbReference>
<protein>
    <recommendedName>
        <fullName evidence="1">HEPN AbiU2-like domain-containing protein</fullName>
    </recommendedName>
</protein>
<accession>D1PJZ1</accession>
<evidence type="ECO:0000313" key="2">
    <source>
        <dbReference type="EMBL" id="EFB77090.1"/>
    </source>
</evidence>
<dbReference type="InterPro" id="IPR040704">
    <property type="entry name" value="HEPN_AbiU2"/>
</dbReference>
<dbReference type="eggNOG" id="ENOG5033640">
    <property type="taxonomic scope" value="Bacteria"/>
</dbReference>
<dbReference type="Pfam" id="PF18734">
    <property type="entry name" value="HEPN_AbiU2"/>
    <property type="match status" value="1"/>
</dbReference>
<evidence type="ECO:0000259" key="1">
    <source>
        <dbReference type="Pfam" id="PF18734"/>
    </source>
</evidence>
<comment type="caution">
    <text evidence="2">The sequence shown here is derived from an EMBL/GenBank/DDBJ whole genome shotgun (WGS) entry which is preliminary data.</text>
</comment>